<protein>
    <recommendedName>
        <fullName evidence="2">NTP pyrophosphohydrolase MazG-like domain-containing protein</fullName>
    </recommendedName>
</protein>
<dbReference type="GO" id="GO:0047429">
    <property type="term" value="F:nucleoside triphosphate diphosphatase activity"/>
    <property type="evidence" value="ECO:0007669"/>
    <property type="project" value="TreeGrafter"/>
</dbReference>
<dbReference type="Pfam" id="PF03819">
    <property type="entry name" value="MazG"/>
    <property type="match status" value="1"/>
</dbReference>
<dbReference type="PANTHER" id="PTHR30522:SF0">
    <property type="entry name" value="NUCLEOSIDE TRIPHOSPHATE PYROPHOSPHOHYDROLASE"/>
    <property type="match status" value="1"/>
</dbReference>
<organism evidence="3 4">
    <name type="scientific">Nocardioides immobilis</name>
    <dbReference type="NCBI Taxonomy" id="2049295"/>
    <lineage>
        <taxon>Bacteria</taxon>
        <taxon>Bacillati</taxon>
        <taxon>Actinomycetota</taxon>
        <taxon>Actinomycetes</taxon>
        <taxon>Propionibacteriales</taxon>
        <taxon>Nocardioidaceae</taxon>
        <taxon>Nocardioides</taxon>
    </lineage>
</organism>
<dbReference type="GO" id="GO:0046052">
    <property type="term" value="P:UTP catabolic process"/>
    <property type="evidence" value="ECO:0007669"/>
    <property type="project" value="TreeGrafter"/>
</dbReference>
<dbReference type="EMBL" id="QXGH01000012">
    <property type="protein sequence ID" value="RHW27602.1"/>
    <property type="molecule type" value="Genomic_DNA"/>
</dbReference>
<dbReference type="GO" id="GO:0006203">
    <property type="term" value="P:dGTP catabolic process"/>
    <property type="evidence" value="ECO:0007669"/>
    <property type="project" value="TreeGrafter"/>
</dbReference>
<feature type="domain" description="NTP pyrophosphohydrolase MazG-like" evidence="2">
    <location>
        <begin position="138"/>
        <end position="214"/>
    </location>
</feature>
<sequence>MSTRTTATRCGRTSRRTSSPWRSRRRRPTRRPTPPNTTSRSTPGSTPSSRIASWCPPATSSRCPSVVRRPSRRRRRRRRCSKTSPTTSCAASAPRPRKRRRSPSAEPDHSMEPTDDALAEFVAVMRRLRAECPWKQEQTHRSLARYLLEETYETLEAIDTGDRTGDWAHLREELGDLLLQVVFHAVIAEQAGEFDLDDVARDITAKMRRRNPHVYGPDAGAPADAASVTEAWEAIKAAEKGLDKQDHRNATLGLPPGLPALLYADKVLDRLDRVGRPVAPLPPAAGADLGDRLLALVAEARQAGVDPEQALRDAVRRQL</sequence>
<dbReference type="GO" id="GO:0046061">
    <property type="term" value="P:dATP catabolic process"/>
    <property type="evidence" value="ECO:0007669"/>
    <property type="project" value="TreeGrafter"/>
</dbReference>
<dbReference type="GO" id="GO:0046076">
    <property type="term" value="P:dTTP catabolic process"/>
    <property type="evidence" value="ECO:0007669"/>
    <property type="project" value="TreeGrafter"/>
</dbReference>
<feature type="compositionally biased region" description="Low complexity" evidence="1">
    <location>
        <begin position="36"/>
        <end position="50"/>
    </location>
</feature>
<dbReference type="FunFam" id="1.10.287.1080:FF:000001">
    <property type="entry name" value="Nucleoside triphosphate pyrophosphohydrolase"/>
    <property type="match status" value="1"/>
</dbReference>
<feature type="compositionally biased region" description="Low complexity" evidence="1">
    <location>
        <begin position="1"/>
        <end position="21"/>
    </location>
</feature>
<dbReference type="GO" id="GO:0046081">
    <property type="term" value="P:dUTP catabolic process"/>
    <property type="evidence" value="ECO:0007669"/>
    <property type="project" value="TreeGrafter"/>
</dbReference>
<feature type="compositionally biased region" description="Basic residues" evidence="1">
    <location>
        <begin position="69"/>
        <end position="81"/>
    </location>
</feature>
<keyword evidence="4" id="KW-1185">Reference proteome</keyword>
<dbReference type="GO" id="GO:0046047">
    <property type="term" value="P:TTP catabolic process"/>
    <property type="evidence" value="ECO:0007669"/>
    <property type="project" value="TreeGrafter"/>
</dbReference>
<dbReference type="InterPro" id="IPR004518">
    <property type="entry name" value="MazG-like_dom"/>
</dbReference>
<dbReference type="CDD" id="cd11528">
    <property type="entry name" value="NTP-PPase_MazG_Nterm"/>
    <property type="match status" value="1"/>
</dbReference>
<accession>A0A417Y4J7</accession>
<comment type="caution">
    <text evidence="3">The sequence shown here is derived from an EMBL/GenBank/DDBJ whole genome shotgun (WGS) entry which is preliminary data.</text>
</comment>
<evidence type="ECO:0000313" key="4">
    <source>
        <dbReference type="Proteomes" id="UP000283644"/>
    </source>
</evidence>
<proteinExistence type="predicted"/>
<dbReference type="Proteomes" id="UP000283644">
    <property type="component" value="Unassembled WGS sequence"/>
</dbReference>
<name>A0A417Y4J7_9ACTN</name>
<dbReference type="GO" id="GO:0006950">
    <property type="term" value="P:response to stress"/>
    <property type="evidence" value="ECO:0007669"/>
    <property type="project" value="UniProtKB-ARBA"/>
</dbReference>
<dbReference type="PANTHER" id="PTHR30522">
    <property type="entry name" value="NUCLEOSIDE TRIPHOSPHATE PYROPHOSPHOHYDROLASE"/>
    <property type="match status" value="1"/>
</dbReference>
<gene>
    <name evidence="3" type="ORF">D0Z08_07945</name>
</gene>
<evidence type="ECO:0000256" key="1">
    <source>
        <dbReference type="SAM" id="MobiDB-lite"/>
    </source>
</evidence>
<dbReference type="AlphaFoldDB" id="A0A417Y4J7"/>
<feature type="compositionally biased region" description="Low complexity" evidence="1">
    <location>
        <begin position="82"/>
        <end position="94"/>
    </location>
</feature>
<evidence type="ECO:0000313" key="3">
    <source>
        <dbReference type="EMBL" id="RHW27602.1"/>
    </source>
</evidence>
<dbReference type="InterPro" id="IPR048015">
    <property type="entry name" value="NTP-PPase_MazG-like_N"/>
</dbReference>
<feature type="region of interest" description="Disordered" evidence="1">
    <location>
        <begin position="1"/>
        <end position="115"/>
    </location>
</feature>
<reference evidence="3 4" key="1">
    <citation type="submission" date="2018-09" db="EMBL/GenBank/DDBJ databases">
        <title>Genome sequencing of Nocardioides immobilis CCTCC AB 2017083 for comparison to Nocardioides silvaticus.</title>
        <authorList>
            <person name="Li C."/>
            <person name="Wang G."/>
        </authorList>
    </citation>
    <scope>NUCLEOTIDE SEQUENCE [LARGE SCALE GENOMIC DNA]</scope>
    <source>
        <strain evidence="3 4">CCTCC AB 2017083</strain>
    </source>
</reference>
<dbReference type="Gene3D" id="1.10.287.1080">
    <property type="entry name" value="MazG-like"/>
    <property type="match status" value="1"/>
</dbReference>
<dbReference type="OrthoDB" id="9808939at2"/>
<dbReference type="SUPFAM" id="SSF101386">
    <property type="entry name" value="all-alpha NTP pyrophosphatases"/>
    <property type="match status" value="1"/>
</dbReference>
<evidence type="ECO:0000259" key="2">
    <source>
        <dbReference type="Pfam" id="PF03819"/>
    </source>
</evidence>
<dbReference type="InterPro" id="IPR011551">
    <property type="entry name" value="NTP_PyrPHydrolase_MazG"/>
</dbReference>